<keyword evidence="2" id="KW-1185">Reference proteome</keyword>
<evidence type="ECO:0000313" key="2">
    <source>
        <dbReference type="Proteomes" id="UP001055811"/>
    </source>
</evidence>
<gene>
    <name evidence="1" type="ORF">L2E82_30450</name>
</gene>
<proteinExistence type="predicted"/>
<sequence>MDLQNLVIVLQAAVSPNPAERRAAKESLNQVLVSLAVLNIQFSEKLFASQYQYTPQHLVRLLQIVVDGNCDIAVRQVASIHFKNFIAKNWSPHDPDEQSKILPSDKELVRARLGECLKTIIHADYPEQWPGLLHWVTHNLQDQQVYGALFVLRILSRKYGIDSLVEVCMVTEVSELRCLIGMQNQKQKPEAGRLIIGTIALLTASTSSILIPRFGGTIIDIVSGDLQTNVDLVILDLASRSLAFRLGLGTDL</sequence>
<dbReference type="EMBL" id="CM042013">
    <property type="protein sequence ID" value="KAI3740033.1"/>
    <property type="molecule type" value="Genomic_DNA"/>
</dbReference>
<dbReference type="Proteomes" id="UP001055811">
    <property type="component" value="Linkage Group LG05"/>
</dbReference>
<accession>A0ACB9D092</accession>
<protein>
    <submittedName>
        <fullName evidence="1">Uncharacterized protein</fullName>
    </submittedName>
</protein>
<organism evidence="1 2">
    <name type="scientific">Cichorium intybus</name>
    <name type="common">Chicory</name>
    <dbReference type="NCBI Taxonomy" id="13427"/>
    <lineage>
        <taxon>Eukaryota</taxon>
        <taxon>Viridiplantae</taxon>
        <taxon>Streptophyta</taxon>
        <taxon>Embryophyta</taxon>
        <taxon>Tracheophyta</taxon>
        <taxon>Spermatophyta</taxon>
        <taxon>Magnoliopsida</taxon>
        <taxon>eudicotyledons</taxon>
        <taxon>Gunneridae</taxon>
        <taxon>Pentapetalae</taxon>
        <taxon>asterids</taxon>
        <taxon>campanulids</taxon>
        <taxon>Asterales</taxon>
        <taxon>Asteraceae</taxon>
        <taxon>Cichorioideae</taxon>
        <taxon>Cichorieae</taxon>
        <taxon>Cichoriinae</taxon>
        <taxon>Cichorium</taxon>
    </lineage>
</organism>
<comment type="caution">
    <text evidence="1">The sequence shown here is derived from an EMBL/GenBank/DDBJ whole genome shotgun (WGS) entry which is preliminary data.</text>
</comment>
<evidence type="ECO:0000313" key="1">
    <source>
        <dbReference type="EMBL" id="KAI3740033.1"/>
    </source>
</evidence>
<reference evidence="2" key="1">
    <citation type="journal article" date="2022" name="Mol. Ecol. Resour.">
        <title>The genomes of chicory, endive, great burdock and yacon provide insights into Asteraceae palaeo-polyploidization history and plant inulin production.</title>
        <authorList>
            <person name="Fan W."/>
            <person name="Wang S."/>
            <person name="Wang H."/>
            <person name="Wang A."/>
            <person name="Jiang F."/>
            <person name="Liu H."/>
            <person name="Zhao H."/>
            <person name="Xu D."/>
            <person name="Zhang Y."/>
        </authorList>
    </citation>
    <scope>NUCLEOTIDE SEQUENCE [LARGE SCALE GENOMIC DNA]</scope>
    <source>
        <strain evidence="2">cv. Punajuju</strain>
    </source>
</reference>
<reference evidence="1 2" key="2">
    <citation type="journal article" date="2022" name="Mol. Ecol. Resour.">
        <title>The genomes of chicory, endive, great burdock and yacon provide insights into Asteraceae paleo-polyploidization history and plant inulin production.</title>
        <authorList>
            <person name="Fan W."/>
            <person name="Wang S."/>
            <person name="Wang H."/>
            <person name="Wang A."/>
            <person name="Jiang F."/>
            <person name="Liu H."/>
            <person name="Zhao H."/>
            <person name="Xu D."/>
            <person name="Zhang Y."/>
        </authorList>
    </citation>
    <scope>NUCLEOTIDE SEQUENCE [LARGE SCALE GENOMIC DNA]</scope>
    <source>
        <strain evidence="2">cv. Punajuju</strain>
        <tissue evidence="1">Leaves</tissue>
    </source>
</reference>
<name>A0ACB9D092_CICIN</name>